<keyword evidence="2" id="KW-1185">Reference proteome</keyword>
<gene>
    <name evidence="1" type="ORF">BDN72DRAFT_843712</name>
</gene>
<reference evidence="1 2" key="1">
    <citation type="journal article" date="2019" name="Nat. Ecol. Evol.">
        <title>Megaphylogeny resolves global patterns of mushroom evolution.</title>
        <authorList>
            <person name="Varga T."/>
            <person name="Krizsan K."/>
            <person name="Foldi C."/>
            <person name="Dima B."/>
            <person name="Sanchez-Garcia M."/>
            <person name="Sanchez-Ramirez S."/>
            <person name="Szollosi G.J."/>
            <person name="Szarkandi J.G."/>
            <person name="Papp V."/>
            <person name="Albert L."/>
            <person name="Andreopoulos W."/>
            <person name="Angelini C."/>
            <person name="Antonin V."/>
            <person name="Barry K.W."/>
            <person name="Bougher N.L."/>
            <person name="Buchanan P."/>
            <person name="Buyck B."/>
            <person name="Bense V."/>
            <person name="Catcheside P."/>
            <person name="Chovatia M."/>
            <person name="Cooper J."/>
            <person name="Damon W."/>
            <person name="Desjardin D."/>
            <person name="Finy P."/>
            <person name="Geml J."/>
            <person name="Haridas S."/>
            <person name="Hughes K."/>
            <person name="Justo A."/>
            <person name="Karasinski D."/>
            <person name="Kautmanova I."/>
            <person name="Kiss B."/>
            <person name="Kocsube S."/>
            <person name="Kotiranta H."/>
            <person name="LaButti K.M."/>
            <person name="Lechner B.E."/>
            <person name="Liimatainen K."/>
            <person name="Lipzen A."/>
            <person name="Lukacs Z."/>
            <person name="Mihaltcheva S."/>
            <person name="Morgado L.N."/>
            <person name="Niskanen T."/>
            <person name="Noordeloos M.E."/>
            <person name="Ohm R.A."/>
            <person name="Ortiz-Santana B."/>
            <person name="Ovrebo C."/>
            <person name="Racz N."/>
            <person name="Riley R."/>
            <person name="Savchenko A."/>
            <person name="Shiryaev A."/>
            <person name="Soop K."/>
            <person name="Spirin V."/>
            <person name="Szebenyi C."/>
            <person name="Tomsovsky M."/>
            <person name="Tulloss R.E."/>
            <person name="Uehling J."/>
            <person name="Grigoriev I.V."/>
            <person name="Vagvolgyi C."/>
            <person name="Papp T."/>
            <person name="Martin F.M."/>
            <person name="Miettinen O."/>
            <person name="Hibbett D.S."/>
            <person name="Nagy L.G."/>
        </authorList>
    </citation>
    <scope>NUCLEOTIDE SEQUENCE [LARGE SCALE GENOMIC DNA]</scope>
    <source>
        <strain evidence="1 2">NL-1719</strain>
    </source>
</reference>
<dbReference type="Proteomes" id="UP000308600">
    <property type="component" value="Unassembled WGS sequence"/>
</dbReference>
<protein>
    <submittedName>
        <fullName evidence="1">Uncharacterized protein</fullName>
    </submittedName>
</protein>
<evidence type="ECO:0000313" key="2">
    <source>
        <dbReference type="Proteomes" id="UP000308600"/>
    </source>
</evidence>
<evidence type="ECO:0000313" key="1">
    <source>
        <dbReference type="EMBL" id="TFK66849.1"/>
    </source>
</evidence>
<sequence length="261" mass="29562">MLPEDAELYIAQIANTRYALLGSFVLLVCEWLANLEDEWRLIHTAQSRWSLLWIAYLLCRYYPIVAYPVILWAYLGNFPAKFCVPIAHPVFALFGPLNVLGPGVMLLRAYAFTGRSQPVLLLFLTCYTTLIAVAVWAFWAQTPPLPPEWYDDIGGTGCFPDYRRGVMALRFGVIRLVSISTDLVSLLVVLLHCRRVLLSQWALGKYFVTQGLSAFALVALVNGLAVVMYFQAGWPWSRVGIPFIYVMSNIVACWVYLSYPF</sequence>
<proteinExistence type="predicted"/>
<organism evidence="1 2">
    <name type="scientific">Pluteus cervinus</name>
    <dbReference type="NCBI Taxonomy" id="181527"/>
    <lineage>
        <taxon>Eukaryota</taxon>
        <taxon>Fungi</taxon>
        <taxon>Dikarya</taxon>
        <taxon>Basidiomycota</taxon>
        <taxon>Agaricomycotina</taxon>
        <taxon>Agaricomycetes</taxon>
        <taxon>Agaricomycetidae</taxon>
        <taxon>Agaricales</taxon>
        <taxon>Pluteineae</taxon>
        <taxon>Pluteaceae</taxon>
        <taxon>Pluteus</taxon>
    </lineage>
</organism>
<accession>A0ACD3AMH8</accession>
<name>A0ACD3AMH8_9AGAR</name>
<dbReference type="EMBL" id="ML208392">
    <property type="protein sequence ID" value="TFK66849.1"/>
    <property type="molecule type" value="Genomic_DNA"/>
</dbReference>